<dbReference type="GO" id="GO:0016020">
    <property type="term" value="C:membrane"/>
    <property type="evidence" value="ECO:0007669"/>
    <property type="project" value="InterPro"/>
</dbReference>
<keyword evidence="12" id="KW-1185">Reference proteome</keyword>
<dbReference type="InterPro" id="IPR002524">
    <property type="entry name" value="Cation_efflux"/>
</dbReference>
<keyword evidence="3 8" id="KW-0812">Transmembrane</keyword>
<evidence type="ECO:0000256" key="2">
    <source>
        <dbReference type="ARBA" id="ARBA00022448"/>
    </source>
</evidence>
<dbReference type="Pfam" id="PF16916">
    <property type="entry name" value="ZT_dimer"/>
    <property type="match status" value="1"/>
</dbReference>
<keyword evidence="4 8" id="KW-1133">Transmembrane helix</keyword>
<dbReference type="InterPro" id="IPR027469">
    <property type="entry name" value="Cation_efflux_TMD_sf"/>
</dbReference>
<reference evidence="11 12" key="1">
    <citation type="submission" date="2016-07" db="EMBL/GenBank/DDBJ databases">
        <title>Pervasive Adenine N6-methylation of Active Genes in Fungi.</title>
        <authorList>
            <consortium name="DOE Joint Genome Institute"/>
            <person name="Mondo S.J."/>
            <person name="Dannebaum R.O."/>
            <person name="Kuo R.C."/>
            <person name="Labutti K."/>
            <person name="Haridas S."/>
            <person name="Kuo A."/>
            <person name="Salamov A."/>
            <person name="Ahrendt S.R."/>
            <person name="Lipzen A."/>
            <person name="Sullivan W."/>
            <person name="Andreopoulos W.B."/>
            <person name="Clum A."/>
            <person name="Lindquist E."/>
            <person name="Daum C."/>
            <person name="Ramamoorthy G.K."/>
            <person name="Gryganskyi A."/>
            <person name="Culley D."/>
            <person name="Magnuson J.K."/>
            <person name="James T.Y."/>
            <person name="O'Malley M.A."/>
            <person name="Stajich J.E."/>
            <person name="Spatafora J.W."/>
            <person name="Visel A."/>
            <person name="Grigoriev I.V."/>
        </authorList>
    </citation>
    <scope>NUCLEOTIDE SEQUENCE [LARGE SCALE GENOMIC DNA]</scope>
    <source>
        <strain evidence="11 12">PL171</strain>
    </source>
</reference>
<feature type="transmembrane region" description="Helical" evidence="8">
    <location>
        <begin position="258"/>
        <end position="276"/>
    </location>
</feature>
<feature type="transmembrane region" description="Helical" evidence="8">
    <location>
        <begin position="151"/>
        <end position="170"/>
    </location>
</feature>
<evidence type="ECO:0000313" key="11">
    <source>
        <dbReference type="EMBL" id="ORZ37759.1"/>
    </source>
</evidence>
<dbReference type="FunFam" id="1.20.1510.10:FF:000005">
    <property type="entry name" value="Putative Cation diffusion facilitator 1"/>
    <property type="match status" value="1"/>
</dbReference>
<dbReference type="EMBL" id="MCFL01000011">
    <property type="protein sequence ID" value="ORZ37759.1"/>
    <property type="molecule type" value="Genomic_DNA"/>
</dbReference>
<sequence length="437" mass="47909">MPTFDPSTPSLERAAGQHSESSPLLSHVQHPHPQSQSNCYSTINHPTATLVAIDPDPTAAASSSSHHSSTSESAASHSWLTGDLPHHLSTLRKSPEQLQQIACPKLVKFYNEQNDLIDDLLAPVLVPDEFDEESAMLELEKKREEAQVTRLIWASLGVNLALFVVQVVAASSTGSMALLATATDSFMDLLSGVILAFADHAAKRQNLLDYPTGKRRFETIGTIVFASLMSTLSLQIIVEGIRGVAGGEETPPTTDFKDVVLIGAVLAAKFCLLMYCNTLSQYTSAKTLATDHRNDLVLNSFGLTMSLLGVRVMWWLDPVGGIGIGLLILRSWAATAWENVQLLIGRSVPPAILNKLIYVAATHHPAIRQIETCRAYWLGTNMFVEIDIVLPPDMSLKESHDIGESLQIKIEHLPNVERAFVHVDHEVHEFAQEHRVK</sequence>
<feature type="compositionally biased region" description="Low complexity" evidence="7">
    <location>
        <begin position="59"/>
        <end position="77"/>
    </location>
</feature>
<feature type="compositionally biased region" description="Polar residues" evidence="7">
    <location>
        <begin position="1"/>
        <end position="10"/>
    </location>
</feature>
<dbReference type="GO" id="GO:0030003">
    <property type="term" value="P:intracellular monoatomic cation homeostasis"/>
    <property type="evidence" value="ECO:0007669"/>
    <property type="project" value="UniProtKB-ARBA"/>
</dbReference>
<keyword evidence="2" id="KW-0813">Transport</keyword>
<keyword evidence="5" id="KW-0406">Ion transport</keyword>
<evidence type="ECO:0000259" key="9">
    <source>
        <dbReference type="Pfam" id="PF01545"/>
    </source>
</evidence>
<feature type="domain" description="Cation efflux protein transmembrane" evidence="9">
    <location>
        <begin position="152"/>
        <end position="344"/>
    </location>
</feature>
<keyword evidence="6 8" id="KW-0472">Membrane</keyword>
<evidence type="ECO:0000256" key="3">
    <source>
        <dbReference type="ARBA" id="ARBA00022692"/>
    </source>
</evidence>
<feature type="region of interest" description="Disordered" evidence="7">
    <location>
        <begin position="1"/>
        <end position="41"/>
    </location>
</feature>
<dbReference type="PANTHER" id="PTHR43840">
    <property type="entry name" value="MITOCHONDRIAL METAL TRANSPORTER 1-RELATED"/>
    <property type="match status" value="1"/>
</dbReference>
<organism evidence="11 12">
    <name type="scientific">Catenaria anguillulae PL171</name>
    <dbReference type="NCBI Taxonomy" id="765915"/>
    <lineage>
        <taxon>Eukaryota</taxon>
        <taxon>Fungi</taxon>
        <taxon>Fungi incertae sedis</taxon>
        <taxon>Blastocladiomycota</taxon>
        <taxon>Blastocladiomycetes</taxon>
        <taxon>Blastocladiales</taxon>
        <taxon>Catenariaceae</taxon>
        <taxon>Catenaria</taxon>
    </lineage>
</organism>
<name>A0A1Y2HTA0_9FUNG</name>
<dbReference type="NCBIfam" id="TIGR01297">
    <property type="entry name" value="CDF"/>
    <property type="match status" value="1"/>
</dbReference>
<dbReference type="Pfam" id="PF01545">
    <property type="entry name" value="Cation_efflux"/>
    <property type="match status" value="1"/>
</dbReference>
<proteinExistence type="predicted"/>
<dbReference type="FunFam" id="3.30.70.1350:FF:000001">
    <property type="entry name" value="Metal tolerance protein 11"/>
    <property type="match status" value="1"/>
</dbReference>
<evidence type="ECO:0000256" key="7">
    <source>
        <dbReference type="SAM" id="MobiDB-lite"/>
    </source>
</evidence>
<feature type="compositionally biased region" description="Polar residues" evidence="7">
    <location>
        <begin position="32"/>
        <end position="41"/>
    </location>
</feature>
<dbReference type="GO" id="GO:0098771">
    <property type="term" value="P:inorganic ion homeostasis"/>
    <property type="evidence" value="ECO:0007669"/>
    <property type="project" value="UniProtKB-ARBA"/>
</dbReference>
<dbReference type="STRING" id="765915.A0A1Y2HTA0"/>
<dbReference type="PANTHER" id="PTHR43840:SF13">
    <property type="entry name" value="CATION EFFLUX PROTEIN CYTOPLASMIC DOMAIN-CONTAINING PROTEIN"/>
    <property type="match status" value="1"/>
</dbReference>
<comment type="caution">
    <text evidence="11">The sequence shown here is derived from an EMBL/GenBank/DDBJ whole genome shotgun (WGS) entry which is preliminary data.</text>
</comment>
<feature type="transmembrane region" description="Helical" evidence="8">
    <location>
        <begin position="296"/>
        <end position="314"/>
    </location>
</feature>
<evidence type="ECO:0000259" key="10">
    <source>
        <dbReference type="Pfam" id="PF16916"/>
    </source>
</evidence>
<dbReference type="GO" id="GO:0012505">
    <property type="term" value="C:endomembrane system"/>
    <property type="evidence" value="ECO:0007669"/>
    <property type="project" value="UniProtKB-SubCell"/>
</dbReference>
<evidence type="ECO:0000256" key="1">
    <source>
        <dbReference type="ARBA" id="ARBA00004127"/>
    </source>
</evidence>
<dbReference type="SUPFAM" id="SSF160240">
    <property type="entry name" value="Cation efflux protein cytoplasmic domain-like"/>
    <property type="match status" value="1"/>
</dbReference>
<evidence type="ECO:0000256" key="8">
    <source>
        <dbReference type="SAM" id="Phobius"/>
    </source>
</evidence>
<dbReference type="InterPro" id="IPR058533">
    <property type="entry name" value="Cation_efflux_TM"/>
</dbReference>
<evidence type="ECO:0000256" key="6">
    <source>
        <dbReference type="ARBA" id="ARBA00023136"/>
    </source>
</evidence>
<feature type="domain" description="Cation efflux protein cytoplasmic" evidence="10">
    <location>
        <begin position="360"/>
        <end position="425"/>
    </location>
</feature>
<dbReference type="AlphaFoldDB" id="A0A1Y2HTA0"/>
<feature type="transmembrane region" description="Helical" evidence="8">
    <location>
        <begin position="176"/>
        <end position="198"/>
    </location>
</feature>
<evidence type="ECO:0000256" key="5">
    <source>
        <dbReference type="ARBA" id="ARBA00023065"/>
    </source>
</evidence>
<dbReference type="Proteomes" id="UP000193411">
    <property type="component" value="Unassembled WGS sequence"/>
</dbReference>
<comment type="subcellular location">
    <subcellularLocation>
        <location evidence="1">Endomembrane system</location>
        <topology evidence="1">Multi-pass membrane protein</topology>
    </subcellularLocation>
</comment>
<evidence type="ECO:0000313" key="12">
    <source>
        <dbReference type="Proteomes" id="UP000193411"/>
    </source>
</evidence>
<dbReference type="Gene3D" id="3.30.70.1350">
    <property type="entry name" value="Cation efflux protein, cytoplasmic domain"/>
    <property type="match status" value="1"/>
</dbReference>
<dbReference type="OrthoDB" id="78296at2759"/>
<dbReference type="GO" id="GO:0008324">
    <property type="term" value="F:monoatomic cation transmembrane transporter activity"/>
    <property type="evidence" value="ECO:0007669"/>
    <property type="project" value="InterPro"/>
</dbReference>
<feature type="region of interest" description="Disordered" evidence="7">
    <location>
        <begin position="57"/>
        <end position="77"/>
    </location>
</feature>
<evidence type="ECO:0000256" key="4">
    <source>
        <dbReference type="ARBA" id="ARBA00022989"/>
    </source>
</evidence>
<accession>A0A1Y2HTA0</accession>
<gene>
    <name evidence="11" type="ORF">BCR44DRAFT_1388125</name>
</gene>
<dbReference type="InterPro" id="IPR050291">
    <property type="entry name" value="CDF_Transporter"/>
</dbReference>
<dbReference type="SUPFAM" id="SSF161111">
    <property type="entry name" value="Cation efflux protein transmembrane domain-like"/>
    <property type="match status" value="1"/>
</dbReference>
<dbReference type="InterPro" id="IPR027470">
    <property type="entry name" value="Cation_efflux_CTD"/>
</dbReference>
<dbReference type="InterPro" id="IPR036837">
    <property type="entry name" value="Cation_efflux_CTD_sf"/>
</dbReference>
<protein>
    <submittedName>
        <fullName evidence="11">Putative cation efflux pump</fullName>
    </submittedName>
</protein>
<dbReference type="Gene3D" id="1.20.1510.10">
    <property type="entry name" value="Cation efflux protein transmembrane domain"/>
    <property type="match status" value="1"/>
</dbReference>
<feature type="transmembrane region" description="Helical" evidence="8">
    <location>
        <begin position="219"/>
        <end position="238"/>
    </location>
</feature>